<feature type="domain" description="Cytochrome c" evidence="6">
    <location>
        <begin position="38"/>
        <end position="120"/>
    </location>
</feature>
<evidence type="ECO:0000313" key="8">
    <source>
        <dbReference type="Proteomes" id="UP000620266"/>
    </source>
</evidence>
<evidence type="ECO:0000256" key="5">
    <source>
        <dbReference type="SAM" id="SignalP"/>
    </source>
</evidence>
<keyword evidence="8" id="KW-1185">Reference proteome</keyword>
<reference evidence="7" key="2">
    <citation type="submission" date="2020-09" db="EMBL/GenBank/DDBJ databases">
        <authorList>
            <person name="Sun Q."/>
            <person name="Sedlacek I."/>
        </authorList>
    </citation>
    <scope>NUCLEOTIDE SEQUENCE</scope>
    <source>
        <strain evidence="7">CCM 7086</strain>
    </source>
</reference>
<reference evidence="7" key="1">
    <citation type="journal article" date="2014" name="Int. J. Syst. Evol. Microbiol.">
        <title>Complete genome sequence of Corynebacterium casei LMG S-19264T (=DSM 44701T), isolated from a smear-ripened cheese.</title>
        <authorList>
            <consortium name="US DOE Joint Genome Institute (JGI-PGF)"/>
            <person name="Walter F."/>
            <person name="Albersmeier A."/>
            <person name="Kalinowski J."/>
            <person name="Ruckert C."/>
        </authorList>
    </citation>
    <scope>NUCLEOTIDE SEQUENCE</scope>
    <source>
        <strain evidence="7">CCM 7086</strain>
    </source>
</reference>
<sequence>MRDIFPLHFALAPLPPARLLFPLLLLLAAMLASPARAQTSAVPDTIAQRVAACTVCHGKEGRAASDGYYPRIAGKPAAYLYNQLVNFRDGKRHYPIMTAMLDNLSDAYLREIAQYFADQHPPYPAPQPSRASAAELERGRQLVHAGDAANGIPACIACHGARMTGLAPAVPGLIGLPRDYLLGQIGAWKIGVRKAAEPDCMAQIVQKLSAADISAVASWLSAQTVPADSQPAVLPAGASLPLECGGQHALEARP</sequence>
<dbReference type="PANTHER" id="PTHR33751">
    <property type="entry name" value="CBB3-TYPE CYTOCHROME C OXIDASE SUBUNIT FIXP"/>
    <property type="match status" value="1"/>
</dbReference>
<feature type="chain" id="PRO_5035144400" evidence="5">
    <location>
        <begin position="38"/>
        <end position="254"/>
    </location>
</feature>
<gene>
    <name evidence="7" type="ORF">GCM10007205_16070</name>
</gene>
<protein>
    <submittedName>
        <fullName evidence="7">Cytochrome c</fullName>
    </submittedName>
</protein>
<evidence type="ECO:0000259" key="6">
    <source>
        <dbReference type="PROSITE" id="PS51007"/>
    </source>
</evidence>
<dbReference type="InterPro" id="IPR009056">
    <property type="entry name" value="Cyt_c-like_dom"/>
</dbReference>
<evidence type="ECO:0000256" key="2">
    <source>
        <dbReference type="ARBA" id="ARBA00022723"/>
    </source>
</evidence>
<keyword evidence="5" id="KW-0732">Signal</keyword>
<dbReference type="Gene3D" id="1.10.760.10">
    <property type="entry name" value="Cytochrome c-like domain"/>
    <property type="match status" value="2"/>
</dbReference>
<name>A0A8J2UKG3_9BURK</name>
<dbReference type="PROSITE" id="PS51007">
    <property type="entry name" value="CYTC"/>
    <property type="match status" value="2"/>
</dbReference>
<feature type="domain" description="Cytochrome c" evidence="6">
    <location>
        <begin position="134"/>
        <end position="224"/>
    </location>
</feature>
<proteinExistence type="predicted"/>
<dbReference type="GO" id="GO:0046872">
    <property type="term" value="F:metal ion binding"/>
    <property type="evidence" value="ECO:0007669"/>
    <property type="project" value="UniProtKB-KW"/>
</dbReference>
<accession>A0A8J2UKG3</accession>
<keyword evidence="2 4" id="KW-0479">Metal-binding</keyword>
<dbReference type="InterPro" id="IPR050597">
    <property type="entry name" value="Cytochrome_c_Oxidase_Subunit"/>
</dbReference>
<evidence type="ECO:0000256" key="1">
    <source>
        <dbReference type="ARBA" id="ARBA00022617"/>
    </source>
</evidence>
<keyword evidence="1 4" id="KW-0349">Heme</keyword>
<organism evidence="7 8">
    <name type="scientific">Oxalicibacterium flavum</name>
    <dbReference type="NCBI Taxonomy" id="179467"/>
    <lineage>
        <taxon>Bacteria</taxon>
        <taxon>Pseudomonadati</taxon>
        <taxon>Pseudomonadota</taxon>
        <taxon>Betaproteobacteria</taxon>
        <taxon>Burkholderiales</taxon>
        <taxon>Oxalobacteraceae</taxon>
        <taxon>Oxalicibacterium</taxon>
    </lineage>
</organism>
<evidence type="ECO:0000313" key="7">
    <source>
        <dbReference type="EMBL" id="GGC07751.1"/>
    </source>
</evidence>
<dbReference type="AlphaFoldDB" id="A0A8J2UKG3"/>
<dbReference type="InterPro" id="IPR036909">
    <property type="entry name" value="Cyt_c-like_dom_sf"/>
</dbReference>
<evidence type="ECO:0000256" key="3">
    <source>
        <dbReference type="ARBA" id="ARBA00023004"/>
    </source>
</evidence>
<keyword evidence="3 4" id="KW-0408">Iron</keyword>
<dbReference type="SUPFAM" id="SSF46626">
    <property type="entry name" value="Cytochrome c"/>
    <property type="match status" value="2"/>
</dbReference>
<evidence type="ECO:0000256" key="4">
    <source>
        <dbReference type="PROSITE-ProRule" id="PRU00433"/>
    </source>
</evidence>
<dbReference type="PANTHER" id="PTHR33751:SF11">
    <property type="entry name" value="BLL4483 PROTEIN"/>
    <property type="match status" value="1"/>
</dbReference>
<comment type="caution">
    <text evidence="7">The sequence shown here is derived from an EMBL/GenBank/DDBJ whole genome shotgun (WGS) entry which is preliminary data.</text>
</comment>
<dbReference type="GO" id="GO:0009055">
    <property type="term" value="F:electron transfer activity"/>
    <property type="evidence" value="ECO:0007669"/>
    <property type="project" value="InterPro"/>
</dbReference>
<dbReference type="Proteomes" id="UP000620266">
    <property type="component" value="Unassembled WGS sequence"/>
</dbReference>
<dbReference type="GO" id="GO:0020037">
    <property type="term" value="F:heme binding"/>
    <property type="evidence" value="ECO:0007669"/>
    <property type="project" value="InterPro"/>
</dbReference>
<dbReference type="EMBL" id="BMCG01000003">
    <property type="protein sequence ID" value="GGC07751.1"/>
    <property type="molecule type" value="Genomic_DNA"/>
</dbReference>
<feature type="signal peptide" evidence="5">
    <location>
        <begin position="1"/>
        <end position="37"/>
    </location>
</feature>